<name>Q117F7_TRIEI</name>
<dbReference type="Gene3D" id="1.25.10.10">
    <property type="entry name" value="Leucine-rich Repeat Variant"/>
    <property type="match status" value="2"/>
</dbReference>
<dbReference type="eggNOG" id="COG1413">
    <property type="taxonomic scope" value="Bacteria"/>
</dbReference>
<dbReference type="SMART" id="SM00567">
    <property type="entry name" value="EZ_HEAT"/>
    <property type="match status" value="6"/>
</dbReference>
<dbReference type="HOGENOM" id="CLU_920356_0_0_3"/>
<dbReference type="AlphaFoldDB" id="Q117F7"/>
<proteinExistence type="predicted"/>
<dbReference type="RefSeq" id="WP_011610755.1">
    <property type="nucleotide sequence ID" value="NC_008312.1"/>
</dbReference>
<keyword evidence="2" id="KW-0605">Phycobilisome</keyword>
<dbReference type="EMBL" id="CP000393">
    <property type="protein sequence ID" value="ABG50367.1"/>
    <property type="molecule type" value="Genomic_DNA"/>
</dbReference>
<dbReference type="GO" id="GO:0030089">
    <property type="term" value="C:phycobilisome"/>
    <property type="evidence" value="ECO:0007669"/>
    <property type="project" value="UniProtKB-KW"/>
</dbReference>
<keyword evidence="3" id="KW-0456">Lyase</keyword>
<gene>
    <name evidence="3" type="ordered locus">Tery_0987</name>
</gene>
<evidence type="ECO:0000256" key="1">
    <source>
        <dbReference type="ARBA" id="ARBA00022549"/>
    </source>
</evidence>
<dbReference type="InterPro" id="IPR016024">
    <property type="entry name" value="ARM-type_fold"/>
</dbReference>
<dbReference type="InterPro" id="IPR011989">
    <property type="entry name" value="ARM-like"/>
</dbReference>
<dbReference type="PANTHER" id="PTHR12697">
    <property type="entry name" value="PBS LYASE HEAT-LIKE PROTEIN"/>
    <property type="match status" value="1"/>
</dbReference>
<protein>
    <submittedName>
        <fullName evidence="3">PBS lyase HEAT-like repeat</fullName>
    </submittedName>
</protein>
<dbReference type="STRING" id="203124.Tery_0987"/>
<dbReference type="KEGG" id="ter:Tery_0987"/>
<keyword evidence="1" id="KW-0042">Antenna complex</keyword>
<accession>Q117F7</accession>
<dbReference type="GO" id="GO:0016491">
    <property type="term" value="F:oxidoreductase activity"/>
    <property type="evidence" value="ECO:0007669"/>
    <property type="project" value="TreeGrafter"/>
</dbReference>
<dbReference type="SUPFAM" id="SSF48371">
    <property type="entry name" value="ARM repeat"/>
    <property type="match status" value="1"/>
</dbReference>
<evidence type="ECO:0000313" key="3">
    <source>
        <dbReference type="EMBL" id="ABG50367.1"/>
    </source>
</evidence>
<organism evidence="3">
    <name type="scientific">Trichodesmium erythraeum (strain IMS101)</name>
    <dbReference type="NCBI Taxonomy" id="203124"/>
    <lineage>
        <taxon>Bacteria</taxon>
        <taxon>Bacillati</taxon>
        <taxon>Cyanobacteriota</taxon>
        <taxon>Cyanophyceae</taxon>
        <taxon>Oscillatoriophycideae</taxon>
        <taxon>Oscillatoriales</taxon>
        <taxon>Microcoleaceae</taxon>
        <taxon>Trichodesmium</taxon>
    </lineage>
</organism>
<evidence type="ECO:0000256" key="2">
    <source>
        <dbReference type="ARBA" id="ARBA00022738"/>
    </source>
</evidence>
<dbReference type="PANTHER" id="PTHR12697:SF5">
    <property type="entry name" value="DEOXYHYPUSINE HYDROXYLASE"/>
    <property type="match status" value="1"/>
</dbReference>
<reference evidence="3" key="1">
    <citation type="submission" date="2006-06" db="EMBL/GenBank/DDBJ databases">
        <title>Complete sequence of Trichodesmium erythraeum IMS101.</title>
        <authorList>
            <consortium name="US DOE Joint Genome Institute"/>
            <person name="Copeland A."/>
            <person name="Lucas S."/>
            <person name="Lapidus A."/>
            <person name="Barry K."/>
            <person name="Detter J.C."/>
            <person name="Glavina del Rio T."/>
            <person name="Hammon N."/>
            <person name="Israni S."/>
            <person name="Dalin E."/>
            <person name="Tice H."/>
            <person name="Pitluck S."/>
            <person name="Kiss H."/>
            <person name="Munk A.C."/>
            <person name="Brettin T."/>
            <person name="Bruce D."/>
            <person name="Han C."/>
            <person name="Tapia R."/>
            <person name="Gilna P."/>
            <person name="Schmutz J."/>
            <person name="Larimer F."/>
            <person name="Land M."/>
            <person name="Hauser L."/>
            <person name="Kyrpides N."/>
            <person name="Kim E."/>
            <person name="Richardson P."/>
        </authorList>
    </citation>
    <scope>NUCLEOTIDE SEQUENCE [LARGE SCALE GENOMIC DNA]</scope>
    <source>
        <strain evidence="3">IMS101</strain>
    </source>
</reference>
<dbReference type="InterPro" id="IPR004155">
    <property type="entry name" value="PBS_lyase_HEAT"/>
</dbReference>
<sequence length="285" mass="30902">MVNISEKLPDPIETEQLLKQINEQLTQKTFDPKDSELLQKMVEALADKRGMIRLGFVEAFGKIGKPITPFLLKALANHPNPVVRRSAGKGLAQIQEPSSIPTLINALLNDEDTVVKSSSAGALAKMGALAVKPLLEIIKGDYPGTCKGQASWALGFIGSEGIEELLLAYQSDHRDVRVSVVGALGRIAESRWDNSLEQILFSALEDRDIEVRLEAIATLSKIPPALALAKLIPLLEESNLELSKAAFLALGKLGEKEALPYLEAKLEDNRPGISQVAKIAISQIK</sequence>
<dbReference type="GO" id="GO:0016829">
    <property type="term" value="F:lyase activity"/>
    <property type="evidence" value="ECO:0007669"/>
    <property type="project" value="UniProtKB-KW"/>
</dbReference>
<dbReference type="OrthoDB" id="9765635at2"/>
<dbReference type="Pfam" id="PF13646">
    <property type="entry name" value="HEAT_2"/>
    <property type="match status" value="2"/>
</dbReference>